<evidence type="ECO:0000259" key="1">
    <source>
        <dbReference type="SMART" id="SM00382"/>
    </source>
</evidence>
<dbReference type="SUPFAM" id="SSF52540">
    <property type="entry name" value="P-loop containing nucleoside triphosphate hydrolases"/>
    <property type="match status" value="1"/>
</dbReference>
<evidence type="ECO:0000313" key="3">
    <source>
        <dbReference type="Proteomes" id="UP000030634"/>
    </source>
</evidence>
<dbReference type="InterPro" id="IPR003593">
    <property type="entry name" value="AAA+_ATPase"/>
</dbReference>
<proteinExistence type="predicted"/>
<dbReference type="GO" id="GO:0006260">
    <property type="term" value="P:DNA replication"/>
    <property type="evidence" value="ECO:0007669"/>
    <property type="project" value="TreeGrafter"/>
</dbReference>
<gene>
    <name evidence="2" type="ORF">QR90_06655</name>
</gene>
<reference evidence="3" key="1">
    <citation type="submission" date="2014-11" db="EMBL/GenBank/DDBJ databases">
        <title>Hymenobacter sp. DG25B genome submission.</title>
        <authorList>
            <person name="Jung H.-Y."/>
            <person name="Kim M.K."/>
            <person name="Srinivasan S."/>
            <person name="Lim S."/>
        </authorList>
    </citation>
    <scope>NUCLEOTIDE SEQUENCE [LARGE SCALE GENOMIC DNA]</scope>
    <source>
        <strain evidence="3">DY59</strain>
    </source>
</reference>
<protein>
    <recommendedName>
        <fullName evidence="1">AAA+ ATPase domain-containing protein</fullName>
    </recommendedName>
</protein>
<dbReference type="GO" id="GO:0005524">
    <property type="term" value="F:ATP binding"/>
    <property type="evidence" value="ECO:0007669"/>
    <property type="project" value="InterPro"/>
</dbReference>
<feature type="domain" description="AAA+ ATPase" evidence="1">
    <location>
        <begin position="150"/>
        <end position="280"/>
    </location>
</feature>
<dbReference type="SMART" id="SM00382">
    <property type="entry name" value="AAA"/>
    <property type="match status" value="1"/>
</dbReference>
<sequence>MTPELAEAAHSYLRQARANARTQAPTRREGSSLDVMLGKLAASGNRAPVLPTSADLDRWKTNPALLTDEQHARSCAGGLIEVETEPGHSVAAPCPRCAAARREVTLRERLTAAGIAARYLDLEWAGLDTSHAPFSRLQRSTENIREIIVGNDSLVLTGPPGSGKTQVAVLAAKAALAGNFSALVVNLGRLALDVRESYQGGGAGITERAALELMIRPDLLILDDLGAGETDTATVERRLLYLALEDRQNARKPCIVTTNLKPDELARHLGARNLGRLQPLEIVPMDHGRNFRVSGEKSRW</sequence>
<dbReference type="Gene3D" id="3.40.50.300">
    <property type="entry name" value="P-loop containing nucleotide triphosphate hydrolases"/>
    <property type="match status" value="1"/>
</dbReference>
<dbReference type="KEGG" id="dsw:QR90_06655"/>
<dbReference type="STRING" id="1182571.QR90_06655"/>
<dbReference type="PANTHER" id="PTHR30050">
    <property type="entry name" value="CHROMOSOMAL REPLICATION INITIATOR PROTEIN DNAA"/>
    <property type="match status" value="1"/>
</dbReference>
<evidence type="ECO:0000313" key="2">
    <source>
        <dbReference type="EMBL" id="AIZ44850.1"/>
    </source>
</evidence>
<dbReference type="EMBL" id="CP010028">
    <property type="protein sequence ID" value="AIZ44850.1"/>
    <property type="molecule type" value="Genomic_DNA"/>
</dbReference>
<dbReference type="Pfam" id="PF01695">
    <property type="entry name" value="IstB_IS21"/>
    <property type="match status" value="1"/>
</dbReference>
<dbReference type="PANTHER" id="PTHR30050:SF4">
    <property type="entry name" value="ATP-BINDING PROTEIN RV3427C IN INSERTION SEQUENCE-RELATED"/>
    <property type="match status" value="1"/>
</dbReference>
<organism evidence="2 3">
    <name type="scientific">Deinococcus radiopugnans</name>
    <dbReference type="NCBI Taxonomy" id="57497"/>
    <lineage>
        <taxon>Bacteria</taxon>
        <taxon>Thermotogati</taxon>
        <taxon>Deinococcota</taxon>
        <taxon>Deinococci</taxon>
        <taxon>Deinococcales</taxon>
        <taxon>Deinococcaceae</taxon>
        <taxon>Deinococcus</taxon>
    </lineage>
</organism>
<dbReference type="HOGENOM" id="CLU_926598_0_0_0"/>
<dbReference type="AlphaFoldDB" id="A0A0A7KFH5"/>
<dbReference type="InterPro" id="IPR027417">
    <property type="entry name" value="P-loop_NTPase"/>
</dbReference>
<accession>A0A0A7KFH5</accession>
<dbReference type="InterPro" id="IPR002611">
    <property type="entry name" value="IstB_ATP-bd"/>
</dbReference>
<dbReference type="Proteomes" id="UP000030634">
    <property type="component" value="Chromosome"/>
</dbReference>
<name>A0A0A7KFH5_9DEIO</name>